<evidence type="ECO:0008006" key="3">
    <source>
        <dbReference type="Google" id="ProtNLM"/>
    </source>
</evidence>
<dbReference type="Proteomes" id="UP000612956">
    <property type="component" value="Unassembled WGS sequence"/>
</dbReference>
<sequence>MKYEEPLPVNRHNAIAMLESGVPEQIQGAIIQLALSDPDGDWVVAQALELLKSNVGSVRATAATAIGHVARIHGSIDKDSVLPALRALAGDPEAAGRAEDALDDIEIFTN</sequence>
<evidence type="ECO:0000313" key="2">
    <source>
        <dbReference type="Proteomes" id="UP000612956"/>
    </source>
</evidence>
<reference evidence="1" key="1">
    <citation type="journal article" date="2014" name="Int. J. Syst. Evol. Microbiol.">
        <title>Complete genome sequence of Corynebacterium casei LMG S-19264T (=DSM 44701T), isolated from a smear-ripened cheese.</title>
        <authorList>
            <consortium name="US DOE Joint Genome Institute (JGI-PGF)"/>
            <person name="Walter F."/>
            <person name="Albersmeier A."/>
            <person name="Kalinowski J."/>
            <person name="Ruckert C."/>
        </authorList>
    </citation>
    <scope>NUCLEOTIDE SEQUENCE</scope>
    <source>
        <strain evidence="1">CGMCC 4.7278</strain>
    </source>
</reference>
<dbReference type="CDD" id="cd20694">
    <property type="entry name" value="CdiI_Ct-like"/>
    <property type="match status" value="1"/>
</dbReference>
<proteinExistence type="predicted"/>
<organism evidence="1 2">
    <name type="scientific">Nocardia camponoti</name>
    <dbReference type="NCBI Taxonomy" id="1616106"/>
    <lineage>
        <taxon>Bacteria</taxon>
        <taxon>Bacillati</taxon>
        <taxon>Actinomycetota</taxon>
        <taxon>Actinomycetes</taxon>
        <taxon>Mycobacteriales</taxon>
        <taxon>Nocardiaceae</taxon>
        <taxon>Nocardia</taxon>
    </lineage>
</organism>
<dbReference type="InterPro" id="IPR011989">
    <property type="entry name" value="ARM-like"/>
</dbReference>
<dbReference type="RefSeq" id="WP_188829189.1">
    <property type="nucleotide sequence ID" value="NZ_BMMW01000002.1"/>
</dbReference>
<protein>
    <recommendedName>
        <fullName evidence="3">HEAT repeat domain-containing protein</fullName>
    </recommendedName>
</protein>
<name>A0A917QJV7_9NOCA</name>
<dbReference type="SUPFAM" id="SSF48371">
    <property type="entry name" value="ARM repeat"/>
    <property type="match status" value="1"/>
</dbReference>
<dbReference type="InterPro" id="IPR049796">
    <property type="entry name" value="CdiI_Ct-like"/>
</dbReference>
<dbReference type="InterPro" id="IPR016024">
    <property type="entry name" value="ARM-type_fold"/>
</dbReference>
<gene>
    <name evidence="1" type="ORF">GCM10011591_26450</name>
</gene>
<comment type="caution">
    <text evidence="1">The sequence shown here is derived from an EMBL/GenBank/DDBJ whole genome shotgun (WGS) entry which is preliminary data.</text>
</comment>
<dbReference type="Gene3D" id="1.25.10.10">
    <property type="entry name" value="Leucine-rich Repeat Variant"/>
    <property type="match status" value="1"/>
</dbReference>
<dbReference type="AlphaFoldDB" id="A0A917QJV7"/>
<reference evidence="1" key="2">
    <citation type="submission" date="2020-09" db="EMBL/GenBank/DDBJ databases">
        <authorList>
            <person name="Sun Q."/>
            <person name="Zhou Y."/>
        </authorList>
    </citation>
    <scope>NUCLEOTIDE SEQUENCE</scope>
    <source>
        <strain evidence="1">CGMCC 4.7278</strain>
    </source>
</reference>
<evidence type="ECO:0000313" key="1">
    <source>
        <dbReference type="EMBL" id="GGK53334.1"/>
    </source>
</evidence>
<dbReference type="EMBL" id="BMMW01000002">
    <property type="protein sequence ID" value="GGK53334.1"/>
    <property type="molecule type" value="Genomic_DNA"/>
</dbReference>
<accession>A0A917QJV7</accession>
<keyword evidence="2" id="KW-1185">Reference proteome</keyword>